<reference evidence="1" key="2">
    <citation type="journal article" date="2022" name="New Phytol.">
        <title>Evolutionary transition to the ectomycorrhizal habit in the genomes of a hyperdiverse lineage of mushroom-forming fungi.</title>
        <authorList>
            <person name="Looney B."/>
            <person name="Miyauchi S."/>
            <person name="Morin E."/>
            <person name="Drula E."/>
            <person name="Courty P.E."/>
            <person name="Kohler A."/>
            <person name="Kuo A."/>
            <person name="LaButti K."/>
            <person name="Pangilinan J."/>
            <person name="Lipzen A."/>
            <person name="Riley R."/>
            <person name="Andreopoulos W."/>
            <person name="He G."/>
            <person name="Johnson J."/>
            <person name="Nolan M."/>
            <person name="Tritt A."/>
            <person name="Barry K.W."/>
            <person name="Grigoriev I.V."/>
            <person name="Nagy L.G."/>
            <person name="Hibbett D."/>
            <person name="Henrissat B."/>
            <person name="Matheny P.B."/>
            <person name="Labbe J."/>
            <person name="Martin F.M."/>
        </authorList>
    </citation>
    <scope>NUCLEOTIDE SEQUENCE</scope>
    <source>
        <strain evidence="1">FP105234-sp</strain>
    </source>
</reference>
<organism evidence="1 2">
    <name type="scientific">Auriscalpium vulgare</name>
    <dbReference type="NCBI Taxonomy" id="40419"/>
    <lineage>
        <taxon>Eukaryota</taxon>
        <taxon>Fungi</taxon>
        <taxon>Dikarya</taxon>
        <taxon>Basidiomycota</taxon>
        <taxon>Agaricomycotina</taxon>
        <taxon>Agaricomycetes</taxon>
        <taxon>Russulales</taxon>
        <taxon>Auriscalpiaceae</taxon>
        <taxon>Auriscalpium</taxon>
    </lineage>
</organism>
<dbReference type="Proteomes" id="UP000814033">
    <property type="component" value="Unassembled WGS sequence"/>
</dbReference>
<keyword evidence="2" id="KW-1185">Reference proteome</keyword>
<comment type="caution">
    <text evidence="1">The sequence shown here is derived from an EMBL/GenBank/DDBJ whole genome shotgun (WGS) entry which is preliminary data.</text>
</comment>
<gene>
    <name evidence="1" type="ORF">FA95DRAFT_1654324</name>
</gene>
<name>A0ACB8RYP2_9AGAM</name>
<sequence>IPVDILVLVVGDVLAGNRREFQSIRSFSLASRLFRHIALKLYFTKLRLTWMVKAGRVFNIPDSAGWVRYLASDMHIMTSQALSGCNFTALTKLEINCVNEHKGSAMPQMSLLAPVLPPLLTELKLVSLPCISRLMLQKISDRCRELAELELSVAERIDVGCCWLCFEESQSCSTHSPVPGVYDSAEDLASDFGDALRPLTRLRRLSLGIFLSEEGVLSKHTVDHSSRWEAYRFFGRAKPDYSLPLHDLDDCEHDETVTSSSVFTPAECVKCSDEHSRRVRMSELNAAIKLAQRLKGLESVRWTSWWTIGPLSDEFDEVDWQEGDDGGAGWSEIWIRRREGRVRVKREPWGEC</sequence>
<evidence type="ECO:0000313" key="2">
    <source>
        <dbReference type="Proteomes" id="UP000814033"/>
    </source>
</evidence>
<proteinExistence type="predicted"/>
<reference evidence="1" key="1">
    <citation type="submission" date="2021-02" db="EMBL/GenBank/DDBJ databases">
        <authorList>
            <consortium name="DOE Joint Genome Institute"/>
            <person name="Ahrendt S."/>
            <person name="Looney B.P."/>
            <person name="Miyauchi S."/>
            <person name="Morin E."/>
            <person name="Drula E."/>
            <person name="Courty P.E."/>
            <person name="Chicoki N."/>
            <person name="Fauchery L."/>
            <person name="Kohler A."/>
            <person name="Kuo A."/>
            <person name="Labutti K."/>
            <person name="Pangilinan J."/>
            <person name="Lipzen A."/>
            <person name="Riley R."/>
            <person name="Andreopoulos W."/>
            <person name="He G."/>
            <person name="Johnson J."/>
            <person name="Barry K.W."/>
            <person name="Grigoriev I.V."/>
            <person name="Nagy L."/>
            <person name="Hibbett D."/>
            <person name="Henrissat B."/>
            <person name="Matheny P.B."/>
            <person name="Labbe J."/>
            <person name="Martin F."/>
        </authorList>
    </citation>
    <scope>NUCLEOTIDE SEQUENCE</scope>
    <source>
        <strain evidence="1">FP105234-sp</strain>
    </source>
</reference>
<dbReference type="EMBL" id="MU275882">
    <property type="protein sequence ID" value="KAI0048735.1"/>
    <property type="molecule type" value="Genomic_DNA"/>
</dbReference>
<evidence type="ECO:0000313" key="1">
    <source>
        <dbReference type="EMBL" id="KAI0048735.1"/>
    </source>
</evidence>
<protein>
    <submittedName>
        <fullName evidence="1">Uncharacterized protein</fullName>
    </submittedName>
</protein>
<accession>A0ACB8RYP2</accession>
<feature type="non-terminal residue" evidence="1">
    <location>
        <position position="1"/>
    </location>
</feature>